<keyword evidence="2" id="KW-1185">Reference proteome</keyword>
<gene>
    <name evidence="1" type="ORF">PHAECO_LOCUS5326</name>
</gene>
<dbReference type="OrthoDB" id="10066957at2759"/>
<protein>
    <submittedName>
        <fullName evidence="1">Uncharacterized protein</fullName>
    </submittedName>
</protein>
<dbReference type="Proteomes" id="UP001153737">
    <property type="component" value="Chromosome 16"/>
</dbReference>
<reference evidence="1" key="1">
    <citation type="submission" date="2022-01" db="EMBL/GenBank/DDBJ databases">
        <authorList>
            <person name="King R."/>
        </authorList>
    </citation>
    <scope>NUCLEOTIDE SEQUENCE</scope>
</reference>
<name>A0A9N9X262_PHACE</name>
<accession>A0A9N9X262</accession>
<sequence>MGRDGTRSQSQSSKGEDELHSVVKDFVTKLYTADDFIRQLTETITGIIEQKYNPMIEELKNENRKINDKLQKQEDMINILMNHQKKHEQIRRSRNLRIYGVEEKVNENITKSVLDIFTTKMKLKLDESSIEFCYRLKKKELNKTSPIMLRFSSNYFKNMVYNNKKLLKSTKIVIREDLTTEQLKIVSEAMKKVGASGVVWTNSGKIYVKLNSQQNGIRIGSLDDINKLRI</sequence>
<evidence type="ECO:0000313" key="1">
    <source>
        <dbReference type="EMBL" id="CAG9817735.1"/>
    </source>
</evidence>
<evidence type="ECO:0000313" key="2">
    <source>
        <dbReference type="Proteomes" id="UP001153737"/>
    </source>
</evidence>
<organism evidence="1 2">
    <name type="scientific">Phaedon cochleariae</name>
    <name type="common">Mustard beetle</name>
    <dbReference type="NCBI Taxonomy" id="80249"/>
    <lineage>
        <taxon>Eukaryota</taxon>
        <taxon>Metazoa</taxon>
        <taxon>Ecdysozoa</taxon>
        <taxon>Arthropoda</taxon>
        <taxon>Hexapoda</taxon>
        <taxon>Insecta</taxon>
        <taxon>Pterygota</taxon>
        <taxon>Neoptera</taxon>
        <taxon>Endopterygota</taxon>
        <taxon>Coleoptera</taxon>
        <taxon>Polyphaga</taxon>
        <taxon>Cucujiformia</taxon>
        <taxon>Chrysomeloidea</taxon>
        <taxon>Chrysomelidae</taxon>
        <taxon>Chrysomelinae</taxon>
        <taxon>Chrysomelini</taxon>
        <taxon>Phaedon</taxon>
    </lineage>
</organism>
<reference evidence="1" key="2">
    <citation type="submission" date="2022-10" db="EMBL/GenBank/DDBJ databases">
        <authorList>
            <consortium name="ENA_rothamsted_submissions"/>
            <consortium name="culmorum"/>
            <person name="King R."/>
        </authorList>
    </citation>
    <scope>NUCLEOTIDE SEQUENCE</scope>
</reference>
<proteinExistence type="predicted"/>
<dbReference type="AlphaFoldDB" id="A0A9N9X262"/>
<dbReference type="EMBL" id="OU896722">
    <property type="protein sequence ID" value="CAG9817735.1"/>
    <property type="molecule type" value="Genomic_DNA"/>
</dbReference>